<dbReference type="RefSeq" id="WP_117721595.1">
    <property type="nucleotide sequence ID" value="NZ_CAJUBB010000013.1"/>
</dbReference>
<dbReference type="Pfam" id="PF13181">
    <property type="entry name" value="TPR_8"/>
    <property type="match status" value="1"/>
</dbReference>
<dbReference type="SUPFAM" id="SSF48452">
    <property type="entry name" value="TPR-like"/>
    <property type="match status" value="1"/>
</dbReference>
<dbReference type="AlphaFoldDB" id="A0A413IMW8"/>
<proteinExistence type="predicted"/>
<evidence type="ECO:0000313" key="1">
    <source>
        <dbReference type="EMBL" id="RGY17551.1"/>
    </source>
</evidence>
<evidence type="ECO:0000313" key="2">
    <source>
        <dbReference type="Proteomes" id="UP000286063"/>
    </source>
</evidence>
<protein>
    <submittedName>
        <fullName evidence="1">Uncharacterized protein</fullName>
    </submittedName>
</protein>
<sequence length="573" mass="63219">MKKTLGFVAVVALSGLITVSCSSLNKMKKRAGEITYSVTPETLVAKGGMVDLKIDVTFPAKYFNKKVAIEATPVLRFKGGEKAYEMKAIQGEKVQGNAEVIPYEAGKTVSYMSRIPYEDAMRLSDLEIDITGVKGAKTVKFDPRKIGDGVIATETLVVNAPATSVGEDKFQRIIKQQEEAAIYYLINSANIRSKEMTSEEMKKLEAYIKEAAAKENMNLNGIDVRSYASPDGAYDFNEKLANQREKSSSTFLKKQMKKGKVEQYKDENFFKNFVVAEDWDGFKKAMEESNIQDKELILRVLSMHSDPEVREREIRNIASAFAVVADQILPKLRRSLFVVNTELIGKSDDELKALAKSSPAELNVEELLYSATLFDNNNDKLAIYETCMRQFPNDWRGFNDAGMVQFEMGNIAAAQSNFNKANSMSANNPVVQNNLGAVALKNGDLKQAEIYFGAATGAGDEVNYNKGIVAIKSGDYAAAVNYFGQCNCVNAALANVLAGNNNEALKKLNAENKECPMSYYLKAVIGARTNDATAVIENLRKACSLDGSFKQLAATDMEFAKFFENNDFIAITK</sequence>
<dbReference type="PROSITE" id="PS51257">
    <property type="entry name" value="PROKAR_LIPOPROTEIN"/>
    <property type="match status" value="1"/>
</dbReference>
<reference evidence="1 2" key="1">
    <citation type="submission" date="2018-08" db="EMBL/GenBank/DDBJ databases">
        <title>A genome reference for cultivated species of the human gut microbiota.</title>
        <authorList>
            <person name="Zou Y."/>
            <person name="Xue W."/>
            <person name="Luo G."/>
        </authorList>
    </citation>
    <scope>NUCLEOTIDE SEQUENCE [LARGE SCALE GENOMIC DNA]</scope>
    <source>
        <strain evidence="1 2">OF02-7</strain>
    </source>
</reference>
<dbReference type="EMBL" id="QSCR01000015">
    <property type="protein sequence ID" value="RGY17551.1"/>
    <property type="molecule type" value="Genomic_DNA"/>
</dbReference>
<comment type="caution">
    <text evidence="1">The sequence shown here is derived from an EMBL/GenBank/DDBJ whole genome shotgun (WGS) entry which is preliminary data.</text>
</comment>
<dbReference type="NCBIfam" id="NF047558">
    <property type="entry name" value="TPR_END_plus"/>
    <property type="match status" value="1"/>
</dbReference>
<dbReference type="OrthoDB" id="1465834at2"/>
<dbReference type="InterPro" id="IPR011990">
    <property type="entry name" value="TPR-like_helical_dom_sf"/>
</dbReference>
<accession>A0A413IMW8</accession>
<dbReference type="Proteomes" id="UP000286063">
    <property type="component" value="Unassembled WGS sequence"/>
</dbReference>
<dbReference type="InterPro" id="IPR019734">
    <property type="entry name" value="TPR_rpt"/>
</dbReference>
<name>A0A413IMW8_9BACT</name>
<gene>
    <name evidence="1" type="ORF">DXA50_09700</name>
</gene>
<dbReference type="Gene3D" id="1.25.40.10">
    <property type="entry name" value="Tetratricopeptide repeat domain"/>
    <property type="match status" value="1"/>
</dbReference>
<organism evidence="1 2">
    <name type="scientific">Butyricimonas virosa</name>
    <dbReference type="NCBI Taxonomy" id="544645"/>
    <lineage>
        <taxon>Bacteria</taxon>
        <taxon>Pseudomonadati</taxon>
        <taxon>Bacteroidota</taxon>
        <taxon>Bacteroidia</taxon>
        <taxon>Bacteroidales</taxon>
        <taxon>Odoribacteraceae</taxon>
        <taxon>Butyricimonas</taxon>
    </lineage>
</organism>